<dbReference type="InterPro" id="IPR036034">
    <property type="entry name" value="PDZ_sf"/>
</dbReference>
<evidence type="ECO:0000259" key="2">
    <source>
        <dbReference type="PROSITE" id="PS50106"/>
    </source>
</evidence>
<feature type="domain" description="PDZ" evidence="2">
    <location>
        <begin position="912"/>
        <end position="984"/>
    </location>
</feature>
<feature type="region of interest" description="Disordered" evidence="1">
    <location>
        <begin position="526"/>
        <end position="572"/>
    </location>
</feature>
<name>A0A224Z3S1_9ACAR</name>
<feature type="compositionally biased region" description="Low complexity" evidence="1">
    <location>
        <begin position="309"/>
        <end position="319"/>
    </location>
</feature>
<dbReference type="SUPFAM" id="SSF50156">
    <property type="entry name" value="PDZ domain-like"/>
    <property type="match status" value="2"/>
</dbReference>
<feature type="region of interest" description="Disordered" evidence="1">
    <location>
        <begin position="479"/>
        <end position="505"/>
    </location>
</feature>
<feature type="compositionally biased region" description="Polar residues" evidence="1">
    <location>
        <begin position="398"/>
        <end position="408"/>
    </location>
</feature>
<accession>A0A224Z3S1</accession>
<feature type="compositionally biased region" description="Low complexity" evidence="1">
    <location>
        <begin position="527"/>
        <end position="548"/>
    </location>
</feature>
<dbReference type="PANTHER" id="PTHR11324">
    <property type="entry name" value="IL16-RELATED"/>
    <property type="match status" value="1"/>
</dbReference>
<sequence length="1015" mass="107900">MRFFKRRSPEPPELVRLCRLPPEETLHHHHSHNGGGVEGGQPAAAAFAMSAPLVHRAAVSRSASPTATLVRLRQQRRGECFCCGSAKQAMALSSETRGAGGPVDVVSSTVPRCCFVEATGAARTATPPGSAKLKRGFAFSRVGRKTCVGPHKYSLPPTPMSLSDERPCLVEWPQRLATFAQPLRLPVTDLLSSREASRSVECLQDRRDGGFYQECEQNVTPHQQRSPHERSLGPVVRKASSRMYRSRSTSALVIEASLHDADVMDHDELDASVLTVTHSGGRYSRDCFDEAAVIDGVSGCKDLPCSEEGGSTSSGSSTTSGGGPPTPPLEEDVGAHGAGDTASLASSTQHRSDESGYESDGTKNGGEDSPNEDALATATTAAAGTAAAPHYQQHAQRRMTQANGTVQSPRIVGTEPASHPFKTDVTSTTPRSAAAAAAATTATTTTPSTAPSPRRASSQEGSNVQRIAAALLHRISLQSPSSAFKESRQDKSRLESSKQDHNVTPYDCKSLRCKTQSLFSVLRWGDSSQNVSTPNNSSNTSSSSSGSREAPESSPRSERSTPTNTGSSSKLEQFRAWTLDRKLLRNRWKKSSPTSSEGRSCPSFESPVLSRAGSQEPPSHDAVDSAHVQTTALKSASSWTSVCVGNNDVVAKDSAKECRLGRASLGDLGCRSVGDVSGAADLGQRTSSSNDLRRRLWLEAHLEGASTRQHRVSDASVRSAPDGARVLAVRLAKDSRGELGVYIKGKCAPDGTVLGYVVADLEQDGPAARSGQLRKGDELLVINGHQVQGVEIEEARQLLATPDQVVHLLVARQEEAEEDYSEVPLASSPTGTSRLAEPHRAPAERRASISHPGAAANYNTIPEVSEEGEKESQATQQYSSGVLCTLPRRPRHRDNGSVGSTSSVSSNSELLTVTFVKGPGRGALGFSVVGGRDSPRGALGIYVRRIFPGGQAEGLLREGDQLLSLNGEPFEGLSHAEAIAAFKRVRQGELVLRVARRPPKNSQVSKSCCNLDSMT</sequence>
<dbReference type="SMART" id="SM00228">
    <property type="entry name" value="PDZ"/>
    <property type="match status" value="2"/>
</dbReference>
<feature type="compositionally biased region" description="Low complexity" evidence="1">
    <location>
        <begin position="426"/>
        <end position="458"/>
    </location>
</feature>
<feature type="region of interest" description="Disordered" evidence="1">
    <location>
        <begin position="588"/>
        <end position="627"/>
    </location>
</feature>
<dbReference type="CDD" id="cd00136">
    <property type="entry name" value="PDZ_canonical"/>
    <property type="match status" value="1"/>
</dbReference>
<dbReference type="AlphaFoldDB" id="A0A224Z3S1"/>
<dbReference type="Gene3D" id="2.30.42.10">
    <property type="match status" value="2"/>
</dbReference>
<feature type="compositionally biased region" description="Low complexity" evidence="1">
    <location>
        <begin position="374"/>
        <end position="388"/>
    </location>
</feature>
<feature type="region of interest" description="Disordered" evidence="1">
    <location>
        <begin position="218"/>
        <end position="241"/>
    </location>
</feature>
<dbReference type="InterPro" id="IPR001478">
    <property type="entry name" value="PDZ"/>
</dbReference>
<feature type="compositionally biased region" description="Polar residues" evidence="1">
    <location>
        <begin position="873"/>
        <end position="882"/>
    </location>
</feature>
<feature type="region of interest" description="Disordered" evidence="1">
    <location>
        <begin position="817"/>
        <end position="904"/>
    </location>
</feature>
<protein>
    <submittedName>
        <fullName evidence="3">Pdz domain protein</fullName>
    </submittedName>
</protein>
<feature type="domain" description="PDZ" evidence="2">
    <location>
        <begin position="728"/>
        <end position="814"/>
    </location>
</feature>
<feature type="compositionally biased region" description="Basic and acidic residues" evidence="1">
    <location>
        <begin position="549"/>
        <end position="559"/>
    </location>
</feature>
<dbReference type="EMBL" id="GFPF01010435">
    <property type="protein sequence ID" value="MAA21581.1"/>
    <property type="molecule type" value="Transcribed_RNA"/>
</dbReference>
<feature type="region of interest" description="Disordered" evidence="1">
    <location>
        <begin position="305"/>
        <end position="463"/>
    </location>
</feature>
<organism evidence="3">
    <name type="scientific">Rhipicephalus zambeziensis</name>
    <dbReference type="NCBI Taxonomy" id="60191"/>
    <lineage>
        <taxon>Eukaryota</taxon>
        <taxon>Metazoa</taxon>
        <taxon>Ecdysozoa</taxon>
        <taxon>Arthropoda</taxon>
        <taxon>Chelicerata</taxon>
        <taxon>Arachnida</taxon>
        <taxon>Acari</taxon>
        <taxon>Parasitiformes</taxon>
        <taxon>Ixodida</taxon>
        <taxon>Ixodoidea</taxon>
        <taxon>Ixodidae</taxon>
        <taxon>Rhipicephalinae</taxon>
        <taxon>Rhipicephalus</taxon>
        <taxon>Rhipicephalus</taxon>
    </lineage>
</organism>
<feature type="compositionally biased region" description="Basic and acidic residues" evidence="1">
    <location>
        <begin position="836"/>
        <end position="847"/>
    </location>
</feature>
<evidence type="ECO:0000313" key="3">
    <source>
        <dbReference type="EMBL" id="MAA21581.1"/>
    </source>
</evidence>
<reference evidence="3" key="1">
    <citation type="journal article" date="2017" name="Parasit. Vectors">
        <title>Sialotranscriptomics of Rhipicephalus zambeziensis reveals intricate expression profiles of secretory proteins and suggests tight temporal transcriptional regulation during blood-feeding.</title>
        <authorList>
            <person name="de Castro M.H."/>
            <person name="de Klerk D."/>
            <person name="Pienaar R."/>
            <person name="Rees D.J.G."/>
            <person name="Mans B.J."/>
        </authorList>
    </citation>
    <scope>NUCLEOTIDE SEQUENCE</scope>
    <source>
        <tissue evidence="3">Salivary glands</tissue>
    </source>
</reference>
<dbReference type="CDD" id="cd06759">
    <property type="entry name" value="PDZ3_PDZD2-PDZ1_hPro-IL-16-like"/>
    <property type="match status" value="1"/>
</dbReference>
<dbReference type="PROSITE" id="PS50106">
    <property type="entry name" value="PDZ"/>
    <property type="match status" value="2"/>
</dbReference>
<dbReference type="Pfam" id="PF00595">
    <property type="entry name" value="PDZ"/>
    <property type="match status" value="2"/>
</dbReference>
<proteinExistence type="predicted"/>
<evidence type="ECO:0000256" key="1">
    <source>
        <dbReference type="SAM" id="MobiDB-lite"/>
    </source>
</evidence>
<feature type="compositionally biased region" description="Basic and acidic residues" evidence="1">
    <location>
        <begin position="485"/>
        <end position="501"/>
    </location>
</feature>
<dbReference type="PANTHER" id="PTHR11324:SF16">
    <property type="entry name" value="PDZ DOMAIN-CONTAINING PROTEIN 2"/>
    <property type="match status" value="1"/>
</dbReference>